<evidence type="ECO:0000313" key="3">
    <source>
        <dbReference type="EMBL" id="KAK8506938.1"/>
    </source>
</evidence>
<evidence type="ECO:0000256" key="1">
    <source>
        <dbReference type="SAM" id="MobiDB-lite"/>
    </source>
</evidence>
<comment type="caution">
    <text evidence="3">The sequence shown here is derived from an EMBL/GenBank/DDBJ whole genome shotgun (WGS) entry which is preliminary data.</text>
</comment>
<reference evidence="3 4" key="1">
    <citation type="journal article" date="2024" name="G3 (Bethesda)">
        <title>Genome assembly of Hibiscus sabdariffa L. provides insights into metabolisms of medicinal natural products.</title>
        <authorList>
            <person name="Kim T."/>
        </authorList>
    </citation>
    <scope>NUCLEOTIDE SEQUENCE [LARGE SCALE GENOMIC DNA]</scope>
    <source>
        <strain evidence="3">TK-2024</strain>
        <tissue evidence="3">Old leaves</tissue>
    </source>
</reference>
<feature type="region of interest" description="Disordered" evidence="1">
    <location>
        <begin position="212"/>
        <end position="235"/>
    </location>
</feature>
<dbReference type="EMBL" id="JBBPBM010000111">
    <property type="protein sequence ID" value="KAK8506938.1"/>
    <property type="molecule type" value="Genomic_DNA"/>
</dbReference>
<protein>
    <recommendedName>
        <fullName evidence="2">Transposase MuDR plant domain-containing protein</fullName>
    </recommendedName>
</protein>
<dbReference type="Proteomes" id="UP001472677">
    <property type="component" value="Unassembled WGS sequence"/>
</dbReference>
<gene>
    <name evidence="3" type="ORF">V6N12_009250</name>
</gene>
<accession>A0ABR2BIG4</accession>
<evidence type="ECO:0000313" key="4">
    <source>
        <dbReference type="Proteomes" id="UP001472677"/>
    </source>
</evidence>
<proteinExistence type="predicted"/>
<feature type="region of interest" description="Disordered" evidence="1">
    <location>
        <begin position="124"/>
        <end position="181"/>
    </location>
</feature>
<organism evidence="3 4">
    <name type="scientific">Hibiscus sabdariffa</name>
    <name type="common">roselle</name>
    <dbReference type="NCBI Taxonomy" id="183260"/>
    <lineage>
        <taxon>Eukaryota</taxon>
        <taxon>Viridiplantae</taxon>
        <taxon>Streptophyta</taxon>
        <taxon>Embryophyta</taxon>
        <taxon>Tracheophyta</taxon>
        <taxon>Spermatophyta</taxon>
        <taxon>Magnoliopsida</taxon>
        <taxon>eudicotyledons</taxon>
        <taxon>Gunneridae</taxon>
        <taxon>Pentapetalae</taxon>
        <taxon>rosids</taxon>
        <taxon>malvids</taxon>
        <taxon>Malvales</taxon>
        <taxon>Malvaceae</taxon>
        <taxon>Malvoideae</taxon>
        <taxon>Hibiscus</taxon>
    </lineage>
</organism>
<feature type="compositionally biased region" description="Acidic residues" evidence="1">
    <location>
        <begin position="133"/>
        <end position="163"/>
    </location>
</feature>
<dbReference type="Pfam" id="PF03108">
    <property type="entry name" value="DBD_Tnp_Mut"/>
    <property type="match status" value="1"/>
</dbReference>
<feature type="compositionally biased region" description="Basic and acidic residues" evidence="1">
    <location>
        <begin position="217"/>
        <end position="232"/>
    </location>
</feature>
<sequence length="399" mass="44286">MLDSRNESYIGLIKHLSSTGKINIYTGHGVEMDNADVGVEDSDGGVEEVAFKVNDSGFNVEDVEVDFDDGSTVTHGPTSVVGVDSSVAGPSAIVEETSVARLSDVTGSTSVAAEETGGVGLFGVAGSTRVETDNVEAGDEDINEGRENDDDDDDDEGETDDNSDSSYSADTVAESEDLRGEVWVTDDEDEELTQIFEKARRFKEKTSVGTVGDEDLIQDHNCDGPTDQRQEDNKEDTDYLASDDVGNYQTDSDGEVVYKKSKNFFNESSEPRFELVMIFQSNIQFKEAIKSFVVANRFDYKYTKNEKDRIREKCKVVGCPFMIYLGKGADGVYQIKTLVSKHTCFVTFKNRRADYKFVGKHFLSKLRIMPKLRLKDMMALGKEEIKVELTKNVCCRVRK</sequence>
<dbReference type="InterPro" id="IPR004332">
    <property type="entry name" value="Transposase_MuDR"/>
</dbReference>
<name>A0ABR2BIG4_9ROSI</name>
<evidence type="ECO:0000259" key="2">
    <source>
        <dbReference type="Pfam" id="PF03108"/>
    </source>
</evidence>
<feature type="domain" description="Transposase MuDR plant" evidence="2">
    <location>
        <begin position="279"/>
        <end position="327"/>
    </location>
</feature>
<keyword evidence="4" id="KW-1185">Reference proteome</keyword>